<dbReference type="InterPro" id="IPR017039">
    <property type="entry name" value="Virul_fac_BrkB"/>
</dbReference>
<name>A0ABV9VV34_9ACTN</name>
<evidence type="ECO:0000256" key="7">
    <source>
        <dbReference type="SAM" id="Phobius"/>
    </source>
</evidence>
<evidence type="ECO:0000256" key="5">
    <source>
        <dbReference type="ARBA" id="ARBA00023136"/>
    </source>
</evidence>
<comment type="caution">
    <text evidence="8">The sequence shown here is derived from an EMBL/GenBank/DDBJ whole genome shotgun (WGS) entry which is preliminary data.</text>
</comment>
<keyword evidence="2" id="KW-1003">Cell membrane</keyword>
<dbReference type="Proteomes" id="UP001595912">
    <property type="component" value="Unassembled WGS sequence"/>
</dbReference>
<keyword evidence="9" id="KW-1185">Reference proteome</keyword>
<evidence type="ECO:0000313" key="9">
    <source>
        <dbReference type="Proteomes" id="UP001595912"/>
    </source>
</evidence>
<feature type="transmembrane region" description="Helical" evidence="7">
    <location>
        <begin position="220"/>
        <end position="242"/>
    </location>
</feature>
<organism evidence="8 9">
    <name type="scientific">Dactylosporangium cerinum</name>
    <dbReference type="NCBI Taxonomy" id="1434730"/>
    <lineage>
        <taxon>Bacteria</taxon>
        <taxon>Bacillati</taxon>
        <taxon>Actinomycetota</taxon>
        <taxon>Actinomycetes</taxon>
        <taxon>Micromonosporales</taxon>
        <taxon>Micromonosporaceae</taxon>
        <taxon>Dactylosporangium</taxon>
    </lineage>
</organism>
<accession>A0ABV9VV34</accession>
<dbReference type="PANTHER" id="PTHR30213">
    <property type="entry name" value="INNER MEMBRANE PROTEIN YHJD"/>
    <property type="match status" value="1"/>
</dbReference>
<gene>
    <name evidence="8" type="ORF">ACFPIJ_15215</name>
</gene>
<evidence type="ECO:0000256" key="4">
    <source>
        <dbReference type="ARBA" id="ARBA00022989"/>
    </source>
</evidence>
<feature type="transmembrane region" description="Helical" evidence="7">
    <location>
        <begin position="140"/>
        <end position="165"/>
    </location>
</feature>
<keyword evidence="4 7" id="KW-1133">Transmembrane helix</keyword>
<keyword evidence="3 7" id="KW-0812">Transmembrane</keyword>
<feature type="transmembrane region" description="Helical" evidence="7">
    <location>
        <begin position="96"/>
        <end position="119"/>
    </location>
</feature>
<keyword evidence="5 7" id="KW-0472">Membrane</keyword>
<feature type="transmembrane region" description="Helical" evidence="7">
    <location>
        <begin position="43"/>
        <end position="66"/>
    </location>
</feature>
<feature type="transmembrane region" description="Helical" evidence="7">
    <location>
        <begin position="185"/>
        <end position="208"/>
    </location>
</feature>
<dbReference type="PANTHER" id="PTHR30213:SF1">
    <property type="entry name" value="INNER MEMBRANE PROTEIN YHJD"/>
    <property type="match status" value="1"/>
</dbReference>
<evidence type="ECO:0000256" key="3">
    <source>
        <dbReference type="ARBA" id="ARBA00022692"/>
    </source>
</evidence>
<feature type="region of interest" description="Disordered" evidence="6">
    <location>
        <begin position="313"/>
        <end position="390"/>
    </location>
</feature>
<proteinExistence type="predicted"/>
<protein>
    <submittedName>
        <fullName evidence="8">YhjD/YihY/BrkB family envelope integrity protein</fullName>
    </submittedName>
</protein>
<comment type="subcellular location">
    <subcellularLocation>
        <location evidence="1">Cell membrane</location>
        <topology evidence="1">Multi-pass membrane protein</topology>
    </subcellularLocation>
</comment>
<sequence length="390" mass="41874">MGLFDRLEAGFDRVVAAGRRRSRVFDHVWRAQERYFDVDAARLAAATAYYGFFAVFAMVVVAFFILGRVLRGSEAVVERVQSYLAVNLPQLHSDQIFAGSQQIGLIALLGLIIAGVGWVENLRSSQRALWHLQEHPGNYFVRWLVDLGVLVALGILLIVSIGIFAGVQELLYWLAGDLEQDPVRVALRGTSTLLSGIVDLVLGMALLAGVPRLRMSLRRLLPSALLFAVGLGVLKTLGKLYITRTEDNPAYQLVAGTIGLLLYMYLLHQLLLFAAALAATDTHGRAKDLAGGEPRSDVQAAVRAAQLVEEAAESTERAAAAVREDQPSPSADQPEAPADQPEAPADHPEAPAEQPEAPPADPDAVAVAADMARRIAPSGGSAAPEPRDPS</sequence>
<dbReference type="Pfam" id="PF03631">
    <property type="entry name" value="Virul_fac_BrkB"/>
    <property type="match status" value="1"/>
</dbReference>
<evidence type="ECO:0000256" key="2">
    <source>
        <dbReference type="ARBA" id="ARBA00022475"/>
    </source>
</evidence>
<feature type="transmembrane region" description="Helical" evidence="7">
    <location>
        <begin position="254"/>
        <end position="279"/>
    </location>
</feature>
<evidence type="ECO:0000256" key="6">
    <source>
        <dbReference type="SAM" id="MobiDB-lite"/>
    </source>
</evidence>
<feature type="compositionally biased region" description="Low complexity" evidence="6">
    <location>
        <begin position="317"/>
        <end position="343"/>
    </location>
</feature>
<dbReference type="RefSeq" id="WP_380115540.1">
    <property type="nucleotide sequence ID" value="NZ_JBHSIU010000015.1"/>
</dbReference>
<reference evidence="9" key="1">
    <citation type="journal article" date="2019" name="Int. J. Syst. Evol. Microbiol.">
        <title>The Global Catalogue of Microorganisms (GCM) 10K type strain sequencing project: providing services to taxonomists for standard genome sequencing and annotation.</title>
        <authorList>
            <consortium name="The Broad Institute Genomics Platform"/>
            <consortium name="The Broad Institute Genome Sequencing Center for Infectious Disease"/>
            <person name="Wu L."/>
            <person name="Ma J."/>
        </authorList>
    </citation>
    <scope>NUCLEOTIDE SEQUENCE [LARGE SCALE GENOMIC DNA]</scope>
    <source>
        <strain evidence="9">CGMCC 4.7152</strain>
    </source>
</reference>
<dbReference type="EMBL" id="JBHSIU010000015">
    <property type="protein sequence ID" value="MFC4999185.1"/>
    <property type="molecule type" value="Genomic_DNA"/>
</dbReference>
<evidence type="ECO:0000256" key="1">
    <source>
        <dbReference type="ARBA" id="ARBA00004651"/>
    </source>
</evidence>
<evidence type="ECO:0000313" key="8">
    <source>
        <dbReference type="EMBL" id="MFC4999185.1"/>
    </source>
</evidence>